<feature type="region of interest" description="Disordered" evidence="1">
    <location>
        <begin position="91"/>
        <end position="304"/>
    </location>
</feature>
<reference evidence="3 4" key="1">
    <citation type="journal article" date="2018" name="Nat. Ecol. Evol.">
        <title>Pezizomycetes genomes reveal the molecular basis of ectomycorrhizal truffle lifestyle.</title>
        <authorList>
            <person name="Murat C."/>
            <person name="Payen T."/>
            <person name="Noel B."/>
            <person name="Kuo A."/>
            <person name="Morin E."/>
            <person name="Chen J."/>
            <person name="Kohler A."/>
            <person name="Krizsan K."/>
            <person name="Balestrini R."/>
            <person name="Da Silva C."/>
            <person name="Montanini B."/>
            <person name="Hainaut M."/>
            <person name="Levati E."/>
            <person name="Barry K.W."/>
            <person name="Belfiori B."/>
            <person name="Cichocki N."/>
            <person name="Clum A."/>
            <person name="Dockter R.B."/>
            <person name="Fauchery L."/>
            <person name="Guy J."/>
            <person name="Iotti M."/>
            <person name="Le Tacon F."/>
            <person name="Lindquist E.A."/>
            <person name="Lipzen A."/>
            <person name="Malagnac F."/>
            <person name="Mello A."/>
            <person name="Molinier V."/>
            <person name="Miyauchi S."/>
            <person name="Poulain J."/>
            <person name="Riccioni C."/>
            <person name="Rubini A."/>
            <person name="Sitrit Y."/>
            <person name="Splivallo R."/>
            <person name="Traeger S."/>
            <person name="Wang M."/>
            <person name="Zifcakova L."/>
            <person name="Wipf D."/>
            <person name="Zambonelli A."/>
            <person name="Paolocci F."/>
            <person name="Nowrousian M."/>
            <person name="Ottonello S."/>
            <person name="Baldrian P."/>
            <person name="Spatafora J.W."/>
            <person name="Henrissat B."/>
            <person name="Nagy L.G."/>
            <person name="Aury J.M."/>
            <person name="Wincker P."/>
            <person name="Grigoriev I.V."/>
            <person name="Bonfante P."/>
            <person name="Martin F.M."/>
        </authorList>
    </citation>
    <scope>NUCLEOTIDE SEQUENCE [LARGE SCALE GENOMIC DNA]</scope>
    <source>
        <strain evidence="3 4">RN42</strain>
    </source>
</reference>
<feature type="compositionally biased region" description="Acidic residues" evidence="1">
    <location>
        <begin position="221"/>
        <end position="233"/>
    </location>
</feature>
<feature type="compositionally biased region" description="Acidic residues" evidence="1">
    <location>
        <begin position="138"/>
        <end position="149"/>
    </location>
</feature>
<proteinExistence type="predicted"/>
<dbReference type="EMBL" id="ML119825">
    <property type="protein sequence ID" value="RPA73321.1"/>
    <property type="molecule type" value="Genomic_DNA"/>
</dbReference>
<name>A0A3N4HMJ8_ASCIM</name>
<accession>A0A3N4HMJ8</accession>
<evidence type="ECO:0000256" key="1">
    <source>
        <dbReference type="SAM" id="MobiDB-lite"/>
    </source>
</evidence>
<feature type="signal peptide" evidence="2">
    <location>
        <begin position="1"/>
        <end position="19"/>
    </location>
</feature>
<feature type="compositionally biased region" description="Low complexity" evidence="1">
    <location>
        <begin position="240"/>
        <end position="251"/>
    </location>
</feature>
<dbReference type="Proteomes" id="UP000275078">
    <property type="component" value="Unassembled WGS sequence"/>
</dbReference>
<feature type="non-terminal residue" evidence="3">
    <location>
        <position position="411"/>
    </location>
</feature>
<feature type="compositionally biased region" description="Polar residues" evidence="1">
    <location>
        <begin position="28"/>
        <end position="39"/>
    </location>
</feature>
<keyword evidence="4" id="KW-1185">Reference proteome</keyword>
<feature type="compositionally biased region" description="Low complexity" evidence="1">
    <location>
        <begin position="91"/>
        <end position="101"/>
    </location>
</feature>
<gene>
    <name evidence="3" type="ORF">BJ508DRAFT_419078</name>
</gene>
<evidence type="ECO:0000256" key="2">
    <source>
        <dbReference type="SAM" id="SignalP"/>
    </source>
</evidence>
<evidence type="ECO:0000313" key="4">
    <source>
        <dbReference type="Proteomes" id="UP000275078"/>
    </source>
</evidence>
<feature type="compositionally biased region" description="Acidic residues" evidence="1">
    <location>
        <begin position="252"/>
        <end position="261"/>
    </location>
</feature>
<feature type="region of interest" description="Disordered" evidence="1">
    <location>
        <begin position="20"/>
        <end position="54"/>
    </location>
</feature>
<evidence type="ECO:0000313" key="3">
    <source>
        <dbReference type="EMBL" id="RPA73321.1"/>
    </source>
</evidence>
<feature type="chain" id="PRO_5018145974" description="LysM domain-containing protein" evidence="2">
    <location>
        <begin position="20"/>
        <end position="411"/>
    </location>
</feature>
<organism evidence="3 4">
    <name type="scientific">Ascobolus immersus RN42</name>
    <dbReference type="NCBI Taxonomy" id="1160509"/>
    <lineage>
        <taxon>Eukaryota</taxon>
        <taxon>Fungi</taxon>
        <taxon>Dikarya</taxon>
        <taxon>Ascomycota</taxon>
        <taxon>Pezizomycotina</taxon>
        <taxon>Pezizomycetes</taxon>
        <taxon>Pezizales</taxon>
        <taxon>Ascobolaceae</taxon>
        <taxon>Ascobolus</taxon>
    </lineage>
</organism>
<keyword evidence="2" id="KW-0732">Signal</keyword>
<sequence>MKISQFLVIALPLMSLADAFPIQPPRNPANSENWSTDIEQQSKSEADQGWSATQSDGIFEEVDAEGKGILPEPPLRGVDGQPVQEVTITTTSTTTSCHTETMAPVTPAPAQGTSTALPVIDAPTLPVAPAPTPAPTQPEEEDEPCEEDAPATPAPVEGAPADGTNTEEPCDDEAPVAPPPGDALPGAGSPAPTTPQTPKEPCDDAATPGPVEGAPAKPAEGVDDEAPCDDEVEVAPAPVPTEGTPATPAAPESEEPCDEDTPSTPETPSPAPLEPEEDCDDEELTPSPVPVPTEPPVLAPSPEVPETVLPLPSEAPTTPESPVTEVACKKRISITAPTTCSALCTSNNISPKKFVELNPEVNDVYHKMYKAIKVATDGLRIRHGEEVHMDDDGVGTECEGVEIVEGGEYCV</sequence>
<feature type="compositionally biased region" description="Acidic residues" evidence="1">
    <location>
        <begin position="274"/>
        <end position="284"/>
    </location>
</feature>
<feature type="compositionally biased region" description="Pro residues" evidence="1">
    <location>
        <begin position="287"/>
        <end position="303"/>
    </location>
</feature>
<dbReference type="AlphaFoldDB" id="A0A3N4HMJ8"/>
<evidence type="ECO:0008006" key="5">
    <source>
        <dbReference type="Google" id="ProtNLM"/>
    </source>
</evidence>
<protein>
    <recommendedName>
        <fullName evidence="5">LysM domain-containing protein</fullName>
    </recommendedName>
</protein>
<feature type="compositionally biased region" description="Pro residues" evidence="1">
    <location>
        <begin position="126"/>
        <end position="136"/>
    </location>
</feature>